<sequence>MSCYTEISGTQRVEGPLKDKATRALIFSVFSGGAQTSVHTLTSHAEYVADFLPRQAGFAGGHRRLVERALSTADSDLRDCDPRDCDPRDCDPRDCDPRDCDPRDCDPRENGIIYRSQRIWSLSTVGVLDLVE</sequence>
<dbReference type="Proteomes" id="UP000184390">
    <property type="component" value="Unassembled WGS sequence"/>
</dbReference>
<gene>
    <name evidence="1" type="ORF">SAMN05216246_101265</name>
</gene>
<protein>
    <submittedName>
        <fullName evidence="1">Uncharacterized protein</fullName>
    </submittedName>
</protein>
<accession>A0ABY1HZE0</accession>
<dbReference type="EMBL" id="FQYL01000001">
    <property type="protein sequence ID" value="SHI33379.1"/>
    <property type="molecule type" value="Genomic_DNA"/>
</dbReference>
<evidence type="ECO:0000313" key="2">
    <source>
        <dbReference type="Proteomes" id="UP000184390"/>
    </source>
</evidence>
<proteinExistence type="predicted"/>
<comment type="caution">
    <text evidence="1">The sequence shown here is derived from an EMBL/GenBank/DDBJ whole genome shotgun (WGS) entry which is preliminary data.</text>
</comment>
<reference evidence="1 2" key="1">
    <citation type="submission" date="2016-11" db="EMBL/GenBank/DDBJ databases">
        <authorList>
            <person name="Varghese N."/>
            <person name="Submissions S."/>
        </authorList>
    </citation>
    <scope>NUCLEOTIDE SEQUENCE [LARGE SCALE GENOMIC DNA]</scope>
    <source>
        <strain evidence="1 2">PA</strain>
    </source>
</reference>
<organism evidence="1 2">
    <name type="scientific">Actinomyces denticolens</name>
    <dbReference type="NCBI Taxonomy" id="52767"/>
    <lineage>
        <taxon>Bacteria</taxon>
        <taxon>Bacillati</taxon>
        <taxon>Actinomycetota</taxon>
        <taxon>Actinomycetes</taxon>
        <taxon>Actinomycetales</taxon>
        <taxon>Actinomycetaceae</taxon>
        <taxon>Actinomyces</taxon>
    </lineage>
</organism>
<evidence type="ECO:0000313" key="1">
    <source>
        <dbReference type="EMBL" id="SHI33379.1"/>
    </source>
</evidence>
<name>A0ABY1HZE0_9ACTO</name>
<keyword evidence="2" id="KW-1185">Reference proteome</keyword>